<sequence length="33" mass="3920">MRWDYDELLDQWDLRVDALPMLIEGFEYGSGVS</sequence>
<dbReference type="EMBL" id="LAZR01008302">
    <property type="protein sequence ID" value="KKM79679.1"/>
    <property type="molecule type" value="Genomic_DNA"/>
</dbReference>
<evidence type="ECO:0000313" key="1">
    <source>
        <dbReference type="EMBL" id="KKM79679.1"/>
    </source>
</evidence>
<proteinExistence type="predicted"/>
<dbReference type="AlphaFoldDB" id="A0A0F9KBX3"/>
<name>A0A0F9KBX3_9ZZZZ</name>
<gene>
    <name evidence="1" type="ORF">LCGC14_1347590</name>
</gene>
<organism evidence="1">
    <name type="scientific">marine sediment metagenome</name>
    <dbReference type="NCBI Taxonomy" id="412755"/>
    <lineage>
        <taxon>unclassified sequences</taxon>
        <taxon>metagenomes</taxon>
        <taxon>ecological metagenomes</taxon>
    </lineage>
</organism>
<comment type="caution">
    <text evidence="1">The sequence shown here is derived from an EMBL/GenBank/DDBJ whole genome shotgun (WGS) entry which is preliminary data.</text>
</comment>
<accession>A0A0F9KBX3</accession>
<feature type="non-terminal residue" evidence="1">
    <location>
        <position position="33"/>
    </location>
</feature>
<protein>
    <submittedName>
        <fullName evidence="1">Uncharacterized protein</fullName>
    </submittedName>
</protein>
<reference evidence="1" key="1">
    <citation type="journal article" date="2015" name="Nature">
        <title>Complex archaea that bridge the gap between prokaryotes and eukaryotes.</title>
        <authorList>
            <person name="Spang A."/>
            <person name="Saw J.H."/>
            <person name="Jorgensen S.L."/>
            <person name="Zaremba-Niedzwiedzka K."/>
            <person name="Martijn J."/>
            <person name="Lind A.E."/>
            <person name="van Eijk R."/>
            <person name="Schleper C."/>
            <person name="Guy L."/>
            <person name="Ettema T.J."/>
        </authorList>
    </citation>
    <scope>NUCLEOTIDE SEQUENCE</scope>
</reference>